<comment type="caution">
    <text evidence="1">The sequence shown here is derived from an EMBL/GenBank/DDBJ whole genome shotgun (WGS) entry which is preliminary data.</text>
</comment>
<dbReference type="OrthoDB" id="7360781at2"/>
<accession>A0A4R6WQU9</accession>
<dbReference type="RefSeq" id="WP_133613467.1">
    <property type="nucleotide sequence ID" value="NZ_SNYW01000008.1"/>
</dbReference>
<proteinExistence type="predicted"/>
<gene>
    <name evidence="1" type="ORF">A8950_1988</name>
</gene>
<evidence type="ECO:0000313" key="2">
    <source>
        <dbReference type="Proteomes" id="UP000295783"/>
    </source>
</evidence>
<evidence type="ECO:0000313" key="1">
    <source>
        <dbReference type="EMBL" id="TDQ82166.1"/>
    </source>
</evidence>
<protein>
    <submittedName>
        <fullName evidence="1">PAS domain-containing protein</fullName>
    </submittedName>
</protein>
<dbReference type="EMBL" id="SNYW01000008">
    <property type="protein sequence ID" value="TDQ82166.1"/>
    <property type="molecule type" value="Genomic_DNA"/>
</dbReference>
<dbReference type="Proteomes" id="UP000295783">
    <property type="component" value="Unassembled WGS sequence"/>
</dbReference>
<keyword evidence="2" id="KW-1185">Reference proteome</keyword>
<sequence>MIEVTPPGDPDWLVQMPADVQALYRYWDARRGARRMPARSDLDPAEMKPYLAGLMLIDVVPDERLYVYRLVGTREVALRGMDPTGRPVEGNTIHPDSSHALRNYDQVVLSQAPWYDNTPFLAADQRIMSLEAIFLPLSTNGEDVDKILVYAAYQSVDPMPDVSLSW</sequence>
<dbReference type="Pfam" id="PF07310">
    <property type="entry name" value="PAS_5"/>
    <property type="match status" value="1"/>
</dbReference>
<reference evidence="1 2" key="1">
    <citation type="submission" date="2019-03" db="EMBL/GenBank/DDBJ databases">
        <title>Genomic Encyclopedia of Type Strains, Phase III (KMG-III): the genomes of soil and plant-associated and newly described type strains.</title>
        <authorList>
            <person name="Whitman W."/>
        </authorList>
    </citation>
    <scope>NUCLEOTIDE SEQUENCE [LARGE SCALE GENOMIC DNA]</scope>
    <source>
        <strain evidence="1 2">CGMCC 1.7660</strain>
    </source>
</reference>
<dbReference type="InterPro" id="IPR009922">
    <property type="entry name" value="DUF1457"/>
</dbReference>
<organism evidence="1 2">
    <name type="scientific">Dongia mobilis</name>
    <dbReference type="NCBI Taxonomy" id="578943"/>
    <lineage>
        <taxon>Bacteria</taxon>
        <taxon>Pseudomonadati</taxon>
        <taxon>Pseudomonadota</taxon>
        <taxon>Alphaproteobacteria</taxon>
        <taxon>Rhodospirillales</taxon>
        <taxon>Dongiaceae</taxon>
        <taxon>Dongia</taxon>
    </lineage>
</organism>
<dbReference type="AlphaFoldDB" id="A0A4R6WQU9"/>
<name>A0A4R6WQU9_9PROT</name>